<keyword evidence="4" id="KW-1185">Reference proteome</keyword>
<dbReference type="EMBL" id="ASPP01026171">
    <property type="protein sequence ID" value="ETO07424.1"/>
    <property type="molecule type" value="Genomic_DNA"/>
</dbReference>
<protein>
    <recommendedName>
        <fullName evidence="2">Protein kinase domain-containing protein</fullName>
    </recommendedName>
</protein>
<dbReference type="PANTHER" id="PTHR44167:SF24">
    <property type="entry name" value="SERINE_THREONINE-PROTEIN KINASE CHK2"/>
    <property type="match status" value="1"/>
</dbReference>
<proteinExistence type="predicted"/>
<evidence type="ECO:0000259" key="2">
    <source>
        <dbReference type="PROSITE" id="PS50011"/>
    </source>
</evidence>
<feature type="region of interest" description="Disordered" evidence="1">
    <location>
        <begin position="181"/>
        <end position="254"/>
    </location>
</feature>
<dbReference type="Gene3D" id="1.10.510.10">
    <property type="entry name" value="Transferase(Phosphotransferase) domain 1"/>
    <property type="match status" value="1"/>
</dbReference>
<organism evidence="3 4">
    <name type="scientific">Reticulomyxa filosa</name>
    <dbReference type="NCBI Taxonomy" id="46433"/>
    <lineage>
        <taxon>Eukaryota</taxon>
        <taxon>Sar</taxon>
        <taxon>Rhizaria</taxon>
        <taxon>Retaria</taxon>
        <taxon>Foraminifera</taxon>
        <taxon>Monothalamids</taxon>
        <taxon>Reticulomyxidae</taxon>
        <taxon>Reticulomyxa</taxon>
    </lineage>
</organism>
<dbReference type="PANTHER" id="PTHR44167">
    <property type="entry name" value="OVARIAN-SPECIFIC SERINE/THREONINE-PROTEIN KINASE LOK-RELATED"/>
    <property type="match status" value="1"/>
</dbReference>
<dbReference type="AlphaFoldDB" id="X6M0P3"/>
<dbReference type="SUPFAM" id="SSF56112">
    <property type="entry name" value="Protein kinase-like (PK-like)"/>
    <property type="match status" value="1"/>
</dbReference>
<sequence>MSTHMFYLKKKKKEGQSNRPFIKLIDFGSALEVNDQIRLNYRTGKIAYFPPEVLCCFFEGNIHTHTIYTYMHAWGGKMDNMDETGFNPFKADMWCLGVCLWMLLFKIFPFPYLLGDKQELVTQEGHLLKQMDKQSLLPMLTRDAFDVLNGLFQLPDKRISSNTLIKYPFCSLTTEDTKTAETGAETEISQTTETIQTVDNSKTNEDNKTSESPPMIEIPTTPVTSNERKYPSEEGVQQDSTDSTDKDMKYEHENSSRFSEQKLYILILFFFSFFISSLSNRPNTFE</sequence>
<comment type="caution">
    <text evidence="3">The sequence shown here is derived from an EMBL/GenBank/DDBJ whole genome shotgun (WGS) entry which is preliminary data.</text>
</comment>
<dbReference type="OrthoDB" id="9984829at2759"/>
<feature type="compositionally biased region" description="Low complexity" evidence="1">
    <location>
        <begin position="185"/>
        <end position="197"/>
    </location>
</feature>
<accession>X6M0P3</accession>
<reference evidence="3 4" key="1">
    <citation type="journal article" date="2013" name="Curr. Biol.">
        <title>The Genome of the Foraminiferan Reticulomyxa filosa.</title>
        <authorList>
            <person name="Glockner G."/>
            <person name="Hulsmann N."/>
            <person name="Schleicher M."/>
            <person name="Noegel A.A."/>
            <person name="Eichinger L."/>
            <person name="Gallinger C."/>
            <person name="Pawlowski J."/>
            <person name="Sierra R."/>
            <person name="Euteneuer U."/>
            <person name="Pillet L."/>
            <person name="Moustafa A."/>
            <person name="Platzer M."/>
            <person name="Groth M."/>
            <person name="Szafranski K."/>
            <person name="Schliwa M."/>
        </authorList>
    </citation>
    <scope>NUCLEOTIDE SEQUENCE [LARGE SCALE GENOMIC DNA]</scope>
</reference>
<dbReference type="GO" id="GO:0005524">
    <property type="term" value="F:ATP binding"/>
    <property type="evidence" value="ECO:0007669"/>
    <property type="project" value="InterPro"/>
</dbReference>
<dbReference type="GO" id="GO:0004674">
    <property type="term" value="F:protein serine/threonine kinase activity"/>
    <property type="evidence" value="ECO:0007669"/>
    <property type="project" value="TreeGrafter"/>
</dbReference>
<name>X6M0P3_RETFI</name>
<dbReference type="GO" id="GO:0044773">
    <property type="term" value="P:mitotic DNA damage checkpoint signaling"/>
    <property type="evidence" value="ECO:0007669"/>
    <property type="project" value="TreeGrafter"/>
</dbReference>
<feature type="domain" description="Protein kinase" evidence="2">
    <location>
        <begin position="1"/>
        <end position="170"/>
    </location>
</feature>
<evidence type="ECO:0000256" key="1">
    <source>
        <dbReference type="SAM" id="MobiDB-lite"/>
    </source>
</evidence>
<gene>
    <name evidence="3" type="ORF">RFI_29972</name>
</gene>
<dbReference type="GO" id="GO:0005634">
    <property type="term" value="C:nucleus"/>
    <property type="evidence" value="ECO:0007669"/>
    <property type="project" value="TreeGrafter"/>
</dbReference>
<dbReference type="PROSITE" id="PS50011">
    <property type="entry name" value="PROTEIN_KINASE_DOM"/>
    <property type="match status" value="1"/>
</dbReference>
<evidence type="ECO:0000313" key="4">
    <source>
        <dbReference type="Proteomes" id="UP000023152"/>
    </source>
</evidence>
<feature type="compositionally biased region" description="Basic and acidic residues" evidence="1">
    <location>
        <begin position="243"/>
        <end position="254"/>
    </location>
</feature>
<dbReference type="InterPro" id="IPR011009">
    <property type="entry name" value="Kinase-like_dom_sf"/>
</dbReference>
<evidence type="ECO:0000313" key="3">
    <source>
        <dbReference type="EMBL" id="ETO07424.1"/>
    </source>
</evidence>
<dbReference type="InterPro" id="IPR000719">
    <property type="entry name" value="Prot_kinase_dom"/>
</dbReference>
<dbReference type="Proteomes" id="UP000023152">
    <property type="component" value="Unassembled WGS sequence"/>
</dbReference>